<dbReference type="PANTHER" id="PTHR14359">
    <property type="entry name" value="HOMO-OLIGOMERIC FLAVIN CONTAINING CYS DECARBOXYLASE FAMILY"/>
    <property type="match status" value="1"/>
</dbReference>
<dbReference type="InterPro" id="IPR007085">
    <property type="entry name" value="DNA/pantothenate-metab_flavo_C"/>
</dbReference>
<evidence type="ECO:0000259" key="6">
    <source>
        <dbReference type="Pfam" id="PF04127"/>
    </source>
</evidence>
<dbReference type="NCBIfam" id="TIGR00521">
    <property type="entry name" value="coaBC_dfp"/>
    <property type="match status" value="1"/>
</dbReference>
<feature type="domain" description="DNA/pantothenate metabolism flavoprotein C-terminal" evidence="6">
    <location>
        <begin position="185"/>
        <end position="395"/>
    </location>
</feature>
<feature type="active site" description="Proton donor" evidence="3">
    <location>
        <position position="157"/>
    </location>
</feature>
<comment type="caution">
    <text evidence="3">Lacks conserved residue(s) required for the propagation of feature annotation.</text>
</comment>
<keyword evidence="3" id="KW-0479">Metal-binding</keyword>
<dbReference type="UniPathway" id="UPA00241">
    <property type="reaction ID" value="UER00353"/>
</dbReference>
<dbReference type="GO" id="GO:0010181">
    <property type="term" value="F:FMN binding"/>
    <property type="evidence" value="ECO:0007669"/>
    <property type="project" value="UniProtKB-UniRule"/>
</dbReference>
<evidence type="ECO:0000256" key="4">
    <source>
        <dbReference type="RuleBase" id="RU364078"/>
    </source>
</evidence>
<name>A0A2W5PSV8_9BACT</name>
<keyword evidence="3" id="KW-0511">Multifunctional enzyme</keyword>
<sequence length="405" mass="43235">MLNGKKILLVISGGIAAYKSLELIRLFKKNGASVRCILTSGGSQFVTPLSVAALSEEQVYTDLFSLKDETEMGHIRLSRECDLIVVAPASANMIAKIAHGMADDLASTTILASDKPIMVCPAMNPMMWENAATQDNIKTLQQRGIILSGPAAGEMACGEIGYGRLLEPDVIFDHVADYFSKGKKLAGLTALVTAGPTFEPIDPVRFVGNRSSGKQGYAIAAALVDLGINVTLVSGPTNEDAPSGVKLVRVETAAQMLETCEKHLPSDIAVFAAAVADWTPSNPSVSKMKKTSDTAMTMGFTQTVDILAAVSKDKKRRPRLVVGFAAETDDVIANAKAKLSKKGCDWLVANSVSSENPVFGSDQNQVYFVTSGKVEEWPRMGKDDVAREIASRIAAFFDRKALAAE</sequence>
<comment type="function">
    <text evidence="3">Catalyzes two sequential steps in the biosynthesis of coenzyme A. In the first step cysteine is conjugated to 4'-phosphopantothenate to form 4-phosphopantothenoylcysteine. In the second step the latter compound is decarboxylated to form 4'-phosphopantotheine.</text>
</comment>
<dbReference type="Proteomes" id="UP000249417">
    <property type="component" value="Unassembled WGS sequence"/>
</dbReference>
<evidence type="ECO:0000256" key="1">
    <source>
        <dbReference type="ARBA" id="ARBA00022793"/>
    </source>
</evidence>
<keyword evidence="1 3" id="KW-0210">Decarboxylase</keyword>
<organism evidence="7 8">
    <name type="scientific">Micavibrio aeruginosavorus</name>
    <dbReference type="NCBI Taxonomy" id="349221"/>
    <lineage>
        <taxon>Bacteria</taxon>
        <taxon>Pseudomonadati</taxon>
        <taxon>Bdellovibrionota</taxon>
        <taxon>Bdellovibrionia</taxon>
        <taxon>Bdellovibrionales</taxon>
        <taxon>Pseudobdellovibrionaceae</taxon>
        <taxon>Micavibrio</taxon>
    </lineage>
</organism>
<dbReference type="InterPro" id="IPR036551">
    <property type="entry name" value="Flavin_trans-like"/>
</dbReference>
<comment type="cofactor">
    <cofactor evidence="3">
        <name>FMN</name>
        <dbReference type="ChEBI" id="CHEBI:58210"/>
    </cofactor>
    <text evidence="3">Binds 1 FMN per subunit.</text>
</comment>
<dbReference type="EMBL" id="QFQB01000046">
    <property type="protein sequence ID" value="PZQ45523.1"/>
    <property type="molecule type" value="Genomic_DNA"/>
</dbReference>
<comment type="caution">
    <text evidence="7">The sequence shown here is derived from an EMBL/GenBank/DDBJ whole genome shotgun (WGS) entry which is preliminary data.</text>
</comment>
<dbReference type="EC" id="6.3.2.5" evidence="3"/>
<gene>
    <name evidence="3 7" type="primary">coaBC</name>
    <name evidence="7" type="ORF">DI551_07070</name>
</gene>
<dbReference type="GO" id="GO:0004633">
    <property type="term" value="F:phosphopantothenoylcysteine decarboxylase activity"/>
    <property type="evidence" value="ECO:0007669"/>
    <property type="project" value="UniProtKB-UniRule"/>
</dbReference>
<evidence type="ECO:0000256" key="2">
    <source>
        <dbReference type="ARBA" id="ARBA00023239"/>
    </source>
</evidence>
<evidence type="ECO:0000313" key="7">
    <source>
        <dbReference type="EMBL" id="PZQ45523.1"/>
    </source>
</evidence>
<keyword evidence="3 4" id="KW-0436">Ligase</keyword>
<dbReference type="Pfam" id="PF04127">
    <property type="entry name" value="DFP"/>
    <property type="match status" value="1"/>
</dbReference>
<keyword evidence="3 4" id="KW-0285">Flavoprotein</keyword>
<feature type="region of interest" description="Phosphopantothenoylcysteine decarboxylase" evidence="3">
    <location>
        <begin position="1"/>
        <end position="189"/>
    </location>
</feature>
<dbReference type="InterPro" id="IPR003382">
    <property type="entry name" value="Flavoprotein"/>
</dbReference>
<comment type="pathway">
    <text evidence="3 4">Cofactor biosynthesis; coenzyme A biosynthesis; CoA from (R)-pantothenate: step 2/5.</text>
</comment>
<proteinExistence type="inferred from homology"/>
<dbReference type="InterPro" id="IPR005252">
    <property type="entry name" value="CoaBC"/>
</dbReference>
<feature type="binding site" evidence="3">
    <location>
        <position position="338"/>
    </location>
    <ligand>
        <name>CTP</name>
        <dbReference type="ChEBI" id="CHEBI:37563"/>
    </ligand>
</feature>
<dbReference type="AlphaFoldDB" id="A0A2W5PSV8"/>
<feature type="binding site" evidence="3">
    <location>
        <position position="324"/>
    </location>
    <ligand>
        <name>CTP</name>
        <dbReference type="ChEBI" id="CHEBI:37563"/>
    </ligand>
</feature>
<evidence type="ECO:0000256" key="3">
    <source>
        <dbReference type="HAMAP-Rule" id="MF_02225"/>
    </source>
</evidence>
<feature type="binding site" evidence="3">
    <location>
        <position position="277"/>
    </location>
    <ligand>
        <name>CTP</name>
        <dbReference type="ChEBI" id="CHEBI:37563"/>
    </ligand>
</feature>
<dbReference type="GO" id="GO:0071513">
    <property type="term" value="C:phosphopantothenoylcysteine decarboxylase complex"/>
    <property type="evidence" value="ECO:0007669"/>
    <property type="project" value="TreeGrafter"/>
</dbReference>
<evidence type="ECO:0000259" key="5">
    <source>
        <dbReference type="Pfam" id="PF02441"/>
    </source>
</evidence>
<dbReference type="GO" id="GO:0004632">
    <property type="term" value="F:phosphopantothenate--cysteine ligase activity"/>
    <property type="evidence" value="ECO:0007669"/>
    <property type="project" value="UniProtKB-UniRule"/>
</dbReference>
<accession>A0A2W5PSV8</accession>
<feature type="domain" description="Flavoprotein" evidence="5">
    <location>
        <begin position="5"/>
        <end position="177"/>
    </location>
</feature>
<dbReference type="Gene3D" id="3.40.50.10300">
    <property type="entry name" value="CoaB-like"/>
    <property type="match status" value="1"/>
</dbReference>
<keyword evidence="3" id="KW-0460">Magnesium</keyword>
<dbReference type="HAMAP" id="MF_02225">
    <property type="entry name" value="CoaBC"/>
    <property type="match status" value="1"/>
</dbReference>
<dbReference type="SUPFAM" id="SSF52507">
    <property type="entry name" value="Homo-oligomeric flavin-containing Cys decarboxylases, HFCD"/>
    <property type="match status" value="1"/>
</dbReference>
<dbReference type="Pfam" id="PF02441">
    <property type="entry name" value="Flavoprotein"/>
    <property type="match status" value="1"/>
</dbReference>
<comment type="catalytic activity">
    <reaction evidence="3 4">
        <text>N-[(R)-4-phosphopantothenoyl]-L-cysteine + H(+) = (R)-4'-phosphopantetheine + CO2</text>
        <dbReference type="Rhea" id="RHEA:16793"/>
        <dbReference type="ChEBI" id="CHEBI:15378"/>
        <dbReference type="ChEBI" id="CHEBI:16526"/>
        <dbReference type="ChEBI" id="CHEBI:59458"/>
        <dbReference type="ChEBI" id="CHEBI:61723"/>
        <dbReference type="EC" id="4.1.1.36"/>
    </reaction>
</comment>
<comment type="similarity">
    <text evidence="3 4">In the C-terminal section; belongs to the PPC synthetase family.</text>
</comment>
<dbReference type="GO" id="GO:0015941">
    <property type="term" value="P:pantothenate catabolic process"/>
    <property type="evidence" value="ECO:0007669"/>
    <property type="project" value="InterPro"/>
</dbReference>
<dbReference type="EC" id="4.1.1.36" evidence="3"/>
<dbReference type="GO" id="GO:0046872">
    <property type="term" value="F:metal ion binding"/>
    <property type="evidence" value="ECO:0007669"/>
    <property type="project" value="UniProtKB-KW"/>
</dbReference>
<dbReference type="SUPFAM" id="SSF102645">
    <property type="entry name" value="CoaB-like"/>
    <property type="match status" value="1"/>
</dbReference>
<comment type="similarity">
    <text evidence="3 4">In the N-terminal section; belongs to the HFCD (homo-oligomeric flavin containing Cys decarboxylase) superfamily.</text>
</comment>
<dbReference type="PANTHER" id="PTHR14359:SF6">
    <property type="entry name" value="PHOSPHOPANTOTHENOYLCYSTEINE DECARBOXYLASE"/>
    <property type="match status" value="1"/>
</dbReference>
<evidence type="ECO:0000313" key="8">
    <source>
        <dbReference type="Proteomes" id="UP000249417"/>
    </source>
</evidence>
<feature type="region of interest" description="Phosphopantothenate--cysteine ligase" evidence="3">
    <location>
        <begin position="190"/>
        <end position="405"/>
    </location>
</feature>
<keyword evidence="2 3" id="KW-0456">Lyase</keyword>
<dbReference type="GO" id="GO:0015937">
    <property type="term" value="P:coenzyme A biosynthetic process"/>
    <property type="evidence" value="ECO:0007669"/>
    <property type="project" value="UniProtKB-UniRule"/>
</dbReference>
<comment type="pathway">
    <text evidence="3 4">Cofactor biosynthesis; coenzyme A biosynthesis; CoA from (R)-pantothenate: step 3/5.</text>
</comment>
<comment type="function">
    <text evidence="4">Catalyzes two steps in the biosynthesis of coenzyme A. In the first step cysteine is conjugated to 4'-phosphopantothenate to form 4-phosphopantothenoylcysteine, in the latter compound is decarboxylated to form 4'-phosphopantotheine.</text>
</comment>
<dbReference type="Gene3D" id="3.40.50.1950">
    <property type="entry name" value="Flavin prenyltransferase-like"/>
    <property type="match status" value="1"/>
</dbReference>
<feature type="binding site" evidence="3">
    <location>
        <position position="342"/>
    </location>
    <ligand>
        <name>CTP</name>
        <dbReference type="ChEBI" id="CHEBI:37563"/>
    </ligand>
</feature>
<protein>
    <recommendedName>
        <fullName evidence="3">Coenzyme A biosynthesis bifunctional protein CoaBC</fullName>
    </recommendedName>
    <alternativeName>
        <fullName evidence="3">DNA/pantothenate metabolism flavoprotein</fullName>
    </alternativeName>
    <alternativeName>
        <fullName evidence="3">Phosphopantothenoylcysteine synthetase/decarboxylase</fullName>
        <shortName evidence="3">PPCS-PPCDC</shortName>
    </alternativeName>
    <domain>
        <recommendedName>
            <fullName evidence="3">Phosphopantothenoylcysteine decarboxylase</fullName>
            <shortName evidence="3">PPC decarboxylase</shortName>
            <shortName evidence="3">PPC-DC</shortName>
            <ecNumber evidence="3">4.1.1.36</ecNumber>
        </recommendedName>
        <alternativeName>
            <fullName evidence="3">CoaC</fullName>
        </alternativeName>
    </domain>
    <domain>
        <recommendedName>
            <fullName evidence="3">Phosphopantothenate--cysteine ligase</fullName>
            <ecNumber evidence="3">6.3.2.5</ecNumber>
        </recommendedName>
        <alternativeName>
            <fullName evidence="3">CoaB</fullName>
        </alternativeName>
        <alternativeName>
            <fullName evidence="3">Phosphopantothenoylcysteine synthetase</fullName>
            <shortName evidence="3">PPC synthetase</shortName>
            <shortName evidence="3">PPC-S</shortName>
        </alternativeName>
    </domain>
</protein>
<keyword evidence="3 4" id="KW-0288">FMN</keyword>
<comment type="catalytic activity">
    <reaction evidence="3 4">
        <text>(R)-4'-phosphopantothenate + L-cysteine + CTP = N-[(R)-4-phosphopantothenoyl]-L-cysteine + CMP + diphosphate + H(+)</text>
        <dbReference type="Rhea" id="RHEA:19397"/>
        <dbReference type="ChEBI" id="CHEBI:10986"/>
        <dbReference type="ChEBI" id="CHEBI:15378"/>
        <dbReference type="ChEBI" id="CHEBI:33019"/>
        <dbReference type="ChEBI" id="CHEBI:35235"/>
        <dbReference type="ChEBI" id="CHEBI:37563"/>
        <dbReference type="ChEBI" id="CHEBI:59458"/>
        <dbReference type="ChEBI" id="CHEBI:60377"/>
        <dbReference type="EC" id="6.3.2.5"/>
    </reaction>
</comment>
<feature type="binding site" evidence="3">
    <location>
        <position position="287"/>
    </location>
    <ligand>
        <name>CTP</name>
        <dbReference type="ChEBI" id="CHEBI:37563"/>
    </ligand>
</feature>
<comment type="cofactor">
    <cofactor evidence="3">
        <name>Mg(2+)</name>
        <dbReference type="ChEBI" id="CHEBI:18420"/>
    </cofactor>
</comment>
<reference evidence="7 8" key="1">
    <citation type="submission" date="2017-08" db="EMBL/GenBank/DDBJ databases">
        <title>Infants hospitalized years apart are colonized by the same room-sourced microbial strains.</title>
        <authorList>
            <person name="Brooks B."/>
            <person name="Olm M.R."/>
            <person name="Firek B.A."/>
            <person name="Baker R."/>
            <person name="Thomas B.C."/>
            <person name="Morowitz M.J."/>
            <person name="Banfield J.F."/>
        </authorList>
    </citation>
    <scope>NUCLEOTIDE SEQUENCE [LARGE SCALE GENOMIC DNA]</scope>
    <source>
        <strain evidence="7">S2_005_002_R2_29</strain>
    </source>
</reference>
<dbReference type="InterPro" id="IPR035929">
    <property type="entry name" value="CoaB-like_sf"/>
</dbReference>